<dbReference type="PANTHER" id="PTHR30329:SF21">
    <property type="entry name" value="LIPOPROTEIN YIAD-RELATED"/>
    <property type="match status" value="1"/>
</dbReference>
<keyword evidence="5" id="KW-0812">Transmembrane</keyword>
<dbReference type="InterPro" id="IPR050330">
    <property type="entry name" value="Bact_OuterMem_StrucFunc"/>
</dbReference>
<dbReference type="SUPFAM" id="SSF103088">
    <property type="entry name" value="OmpA-like"/>
    <property type="match status" value="1"/>
</dbReference>
<proteinExistence type="predicted"/>
<dbReference type="PROSITE" id="PS51123">
    <property type="entry name" value="OMPA_2"/>
    <property type="match status" value="1"/>
</dbReference>
<dbReference type="Pfam" id="PF04972">
    <property type="entry name" value="BON"/>
    <property type="match status" value="1"/>
</dbReference>
<protein>
    <submittedName>
        <fullName evidence="7">OmpA/MotB domain protein</fullName>
    </submittedName>
</protein>
<name>A0A6S6UKY8_9GAMM</name>
<reference evidence="7" key="1">
    <citation type="submission" date="2020-01" db="EMBL/GenBank/DDBJ databases">
        <authorList>
            <person name="Meier V. D."/>
            <person name="Meier V D."/>
        </authorList>
    </citation>
    <scope>NUCLEOTIDE SEQUENCE</scope>
    <source>
        <strain evidence="7">HLG_WM_MAG_07</strain>
    </source>
</reference>
<evidence type="ECO:0000256" key="4">
    <source>
        <dbReference type="PROSITE-ProRule" id="PRU00473"/>
    </source>
</evidence>
<evidence type="ECO:0000259" key="6">
    <source>
        <dbReference type="PROSITE" id="PS51123"/>
    </source>
</evidence>
<dbReference type="InterPro" id="IPR036737">
    <property type="entry name" value="OmpA-like_sf"/>
</dbReference>
<organism evidence="7">
    <name type="scientific">uncultured Thiotrichaceae bacterium</name>
    <dbReference type="NCBI Taxonomy" id="298394"/>
    <lineage>
        <taxon>Bacteria</taxon>
        <taxon>Pseudomonadati</taxon>
        <taxon>Pseudomonadota</taxon>
        <taxon>Gammaproteobacteria</taxon>
        <taxon>Thiotrichales</taxon>
        <taxon>Thiotrichaceae</taxon>
        <taxon>environmental samples</taxon>
    </lineage>
</organism>
<accession>A0A6S6UKY8</accession>
<keyword evidence="2 4" id="KW-0472">Membrane</keyword>
<feature type="domain" description="OmpA-like" evidence="6">
    <location>
        <begin position="228"/>
        <end position="345"/>
    </location>
</feature>
<keyword evidence="5" id="KW-1133">Transmembrane helix</keyword>
<dbReference type="PROSITE" id="PS01068">
    <property type="entry name" value="OMPA_1"/>
    <property type="match status" value="1"/>
</dbReference>
<dbReference type="InterPro" id="IPR006665">
    <property type="entry name" value="OmpA-like"/>
</dbReference>
<dbReference type="InterPro" id="IPR007055">
    <property type="entry name" value="BON_dom"/>
</dbReference>
<dbReference type="Gene3D" id="3.30.1330.60">
    <property type="entry name" value="OmpA-like domain"/>
    <property type="match status" value="1"/>
</dbReference>
<evidence type="ECO:0000256" key="5">
    <source>
        <dbReference type="SAM" id="Phobius"/>
    </source>
</evidence>
<dbReference type="PANTHER" id="PTHR30329">
    <property type="entry name" value="STATOR ELEMENT OF FLAGELLAR MOTOR COMPLEX"/>
    <property type="match status" value="1"/>
</dbReference>
<dbReference type="GO" id="GO:0009279">
    <property type="term" value="C:cell outer membrane"/>
    <property type="evidence" value="ECO:0007669"/>
    <property type="project" value="UniProtKB-SubCell"/>
</dbReference>
<dbReference type="EMBL" id="CACVAY010000148">
    <property type="protein sequence ID" value="CAA6828323.1"/>
    <property type="molecule type" value="Genomic_DNA"/>
</dbReference>
<comment type="subcellular location">
    <subcellularLocation>
        <location evidence="1">Cell outer membrane</location>
    </subcellularLocation>
</comment>
<dbReference type="AlphaFoldDB" id="A0A6S6UKY8"/>
<evidence type="ECO:0000256" key="2">
    <source>
        <dbReference type="ARBA" id="ARBA00023136"/>
    </source>
</evidence>
<gene>
    <name evidence="7" type="ORF">HELGO_WM9191</name>
</gene>
<dbReference type="Gene3D" id="3.40.1520.20">
    <property type="match status" value="1"/>
</dbReference>
<sequence length="345" mass="38178">MTYRTWTIQIIGTLLIVLLFLSTIPLYTQRLPTIISQQVAQDLHKAGLTWAKVQAKDRNITLSGNAPHLKEHEQALQISQSAWFVKHVYDDITPKFVEPYTMDIRWNGKDLVLKGYVSSDTNKANIKQQVATQFAGTNIQQSLEVAAGAPENWAQLNSTLLKHLQSLQLASIQIIDNTIHIAGKARTSKETEALQSAISPFTEQTGEQRYTITTHIVALDNAAIVCQKEFNRLLSKNKIRFKTGNASIDSSSDALLEELADTAIFCADSTILISGHTDNIGSNEENLKLSEQRAKAVKGRLFNQGGVPLERLKTIGKGASDPLAENQTDTGRAKNRRIEFTVEGI</sequence>
<dbReference type="InterPro" id="IPR006664">
    <property type="entry name" value="OMP_bac"/>
</dbReference>
<evidence type="ECO:0000256" key="1">
    <source>
        <dbReference type="ARBA" id="ARBA00004442"/>
    </source>
</evidence>
<dbReference type="Pfam" id="PF00691">
    <property type="entry name" value="OmpA"/>
    <property type="match status" value="1"/>
</dbReference>
<evidence type="ECO:0000313" key="7">
    <source>
        <dbReference type="EMBL" id="CAA6828323.1"/>
    </source>
</evidence>
<keyword evidence="3" id="KW-0998">Cell outer membrane</keyword>
<feature type="transmembrane region" description="Helical" evidence="5">
    <location>
        <begin position="6"/>
        <end position="27"/>
    </location>
</feature>
<evidence type="ECO:0000256" key="3">
    <source>
        <dbReference type="ARBA" id="ARBA00023237"/>
    </source>
</evidence>
<dbReference type="InterPro" id="IPR006690">
    <property type="entry name" value="OMPA-like_CS"/>
</dbReference>
<dbReference type="CDD" id="cd07185">
    <property type="entry name" value="OmpA_C-like"/>
    <property type="match status" value="1"/>
</dbReference>
<dbReference type="PRINTS" id="PR01021">
    <property type="entry name" value="OMPADOMAIN"/>
</dbReference>